<organism evidence="8 9">
    <name type="scientific">Corynebacterium uropygiale</name>
    <dbReference type="NCBI Taxonomy" id="1775911"/>
    <lineage>
        <taxon>Bacteria</taxon>
        <taxon>Bacillati</taxon>
        <taxon>Actinomycetota</taxon>
        <taxon>Actinomycetes</taxon>
        <taxon>Mycobacteriales</taxon>
        <taxon>Corynebacteriaceae</taxon>
        <taxon>Corynebacterium</taxon>
    </lineage>
</organism>
<feature type="transmembrane region" description="Helical" evidence="6">
    <location>
        <begin position="100"/>
        <end position="123"/>
    </location>
</feature>
<comment type="subcellular location">
    <subcellularLocation>
        <location evidence="1">Cell membrane</location>
        <topology evidence="1">Multi-pass membrane protein</topology>
    </subcellularLocation>
</comment>
<dbReference type="SUPFAM" id="SSF144091">
    <property type="entry name" value="Rhomboid-like"/>
    <property type="match status" value="1"/>
</dbReference>
<feature type="domain" description="Phosphatidylglycerol lysyltransferase C-terminal" evidence="7">
    <location>
        <begin position="490"/>
        <end position="795"/>
    </location>
</feature>
<dbReference type="PANTHER" id="PTHR34697">
    <property type="entry name" value="PHOSPHATIDYLGLYCEROL LYSYLTRANSFERASE"/>
    <property type="match status" value="1"/>
</dbReference>
<feature type="transmembrane region" description="Helical" evidence="6">
    <location>
        <begin position="292"/>
        <end position="310"/>
    </location>
</feature>
<evidence type="ECO:0000256" key="5">
    <source>
        <dbReference type="ARBA" id="ARBA00023136"/>
    </source>
</evidence>
<evidence type="ECO:0000313" key="8">
    <source>
        <dbReference type="EMBL" id="MCF4006980.1"/>
    </source>
</evidence>
<keyword evidence="9" id="KW-1185">Reference proteome</keyword>
<dbReference type="InterPro" id="IPR051211">
    <property type="entry name" value="PG_lysyltransferase"/>
</dbReference>
<feature type="transmembrane region" description="Helical" evidence="6">
    <location>
        <begin position="188"/>
        <end position="204"/>
    </location>
</feature>
<gene>
    <name evidence="8" type="ORF">L1O03_07280</name>
</gene>
<evidence type="ECO:0000259" key="7">
    <source>
        <dbReference type="Pfam" id="PF09924"/>
    </source>
</evidence>
<dbReference type="RefSeq" id="WP_236119206.1">
    <property type="nucleotide sequence ID" value="NZ_JAKGSI010000003.1"/>
</dbReference>
<feature type="transmembrane region" description="Helical" evidence="6">
    <location>
        <begin position="135"/>
        <end position="154"/>
    </location>
</feature>
<sequence>MVKTVGRQLGSVSVWALKQLLSTPVSLVLLVILWGCHVANALLPQWDMMDTLGLRMPYAISDPRILVCGLTTLGVGSAAIATVGILLLAVPAERILGSRLFALCALLVHLVATPIGLMIARAVEETGLHWWGGDFLNMVLLSPAGWIFGSVAIASARMPLLWRRRVRTLLGALSITMVLFSGTLSDGVALVALFGGVLAGAVLAPERPGEARVASRREARKLLSLVFFCTALGPVLAAFNPLAEGAFSGVIQLIWGPEISLETMYSLCREDSASQDCTDAVLHAAQTGVGSFLLNLIPLLVYGVLALGLMKGRRLAWQLAVLAQLVTIAVIGLQLWTITDLDEPDVPLLVINGLMMTLPWIVSLVFLVARRSLFRVPLRHDALLRAAGGALVAALLSALLWVLGGLVLSSHFHPHATIPLLLGDLPAVYLPPVLGELYNYTLVPHTSSGWMLNNWTGILFWAILLVVLYRALMSVPNPEEEAHRAMAREIIRQGTGDHLSWMTLWEGNRYWFAPPRDEGGQPSGYVAYRVDRGIAVTVGEPVLGAGEDDPQRIALLFEDYATNNGWRTAWYSVRSEFARDCGRRGFRAVHVAEESTLDCHHLEFRGKKFQNIRTARNRAVKEGISTIWAPWQDLDPRVKESIIALSEHWVADKTLPEMGFTLGGISELKEPGTRILVAVDEDLRVHGVTSWLPVYEGGELAGYTLDFMRRDATGFRPVIEYLLAEGAQRAQDEGLGWVSLSGAPLSRTDSAEEPGILDAILEKLGRTMEPLYGFRSLAASKYKFHPEHHQWFLCYADELALPAIGLAVTHCYVPDMKMSDALKAARAWGESMGDHGEKKESLPGPRG</sequence>
<dbReference type="GO" id="GO:0016755">
    <property type="term" value="F:aminoacyltransferase activity"/>
    <property type="evidence" value="ECO:0007669"/>
    <property type="project" value="TreeGrafter"/>
</dbReference>
<dbReference type="Proteomes" id="UP001139336">
    <property type="component" value="Unassembled WGS sequence"/>
</dbReference>
<name>A0A9X1TY74_9CORY</name>
<dbReference type="InterPro" id="IPR024320">
    <property type="entry name" value="LPG_synthase_C"/>
</dbReference>
<evidence type="ECO:0000256" key="2">
    <source>
        <dbReference type="ARBA" id="ARBA00022475"/>
    </source>
</evidence>
<feature type="transmembrane region" description="Helical" evidence="6">
    <location>
        <begin position="452"/>
        <end position="472"/>
    </location>
</feature>
<dbReference type="InterPro" id="IPR035952">
    <property type="entry name" value="Rhomboid-like_sf"/>
</dbReference>
<dbReference type="AlphaFoldDB" id="A0A9X1TY74"/>
<evidence type="ECO:0000256" key="1">
    <source>
        <dbReference type="ARBA" id="ARBA00004651"/>
    </source>
</evidence>
<keyword evidence="4 6" id="KW-1133">Transmembrane helix</keyword>
<feature type="transmembrane region" description="Helical" evidence="6">
    <location>
        <begin position="317"/>
        <end position="336"/>
    </location>
</feature>
<accession>A0A9X1TY74</accession>
<dbReference type="PANTHER" id="PTHR34697:SF2">
    <property type="entry name" value="PHOSPHATIDYLGLYCEROL LYSYLTRANSFERASE"/>
    <property type="match status" value="1"/>
</dbReference>
<evidence type="ECO:0000256" key="3">
    <source>
        <dbReference type="ARBA" id="ARBA00022692"/>
    </source>
</evidence>
<keyword evidence="2" id="KW-1003">Cell membrane</keyword>
<reference evidence="8" key="1">
    <citation type="submission" date="2022-01" db="EMBL/GenBank/DDBJ databases">
        <title>Corynebacterium sp. nov isolated from isolated from the feces of the greater white-fronted geese (Anser albifrons) at Poyang Lake, PR China.</title>
        <authorList>
            <person name="Liu Q."/>
        </authorList>
    </citation>
    <scope>NUCLEOTIDE SEQUENCE</scope>
    <source>
        <strain evidence="8">JCM 32435</strain>
    </source>
</reference>
<protein>
    <submittedName>
        <fullName evidence="8">DUF2156 domain-containing protein</fullName>
    </submittedName>
</protein>
<dbReference type="Pfam" id="PF09924">
    <property type="entry name" value="LPG_synthase_C"/>
    <property type="match status" value="1"/>
</dbReference>
<dbReference type="EMBL" id="JAKGSI010000003">
    <property type="protein sequence ID" value="MCF4006980.1"/>
    <property type="molecule type" value="Genomic_DNA"/>
</dbReference>
<dbReference type="GO" id="GO:0055091">
    <property type="term" value="P:phospholipid homeostasis"/>
    <property type="evidence" value="ECO:0007669"/>
    <property type="project" value="TreeGrafter"/>
</dbReference>
<feature type="transmembrane region" description="Helical" evidence="6">
    <location>
        <begin position="63"/>
        <end position="88"/>
    </location>
</feature>
<comment type="caution">
    <text evidence="8">The sequence shown here is derived from an EMBL/GenBank/DDBJ whole genome shotgun (WGS) entry which is preliminary data.</text>
</comment>
<feature type="transmembrane region" description="Helical" evidence="6">
    <location>
        <begin position="225"/>
        <end position="243"/>
    </location>
</feature>
<evidence type="ECO:0000256" key="6">
    <source>
        <dbReference type="SAM" id="Phobius"/>
    </source>
</evidence>
<feature type="transmembrane region" description="Helical" evidence="6">
    <location>
        <begin position="382"/>
        <end position="403"/>
    </location>
</feature>
<evidence type="ECO:0000256" key="4">
    <source>
        <dbReference type="ARBA" id="ARBA00022989"/>
    </source>
</evidence>
<feature type="transmembrane region" description="Helical" evidence="6">
    <location>
        <begin position="348"/>
        <end position="370"/>
    </location>
</feature>
<dbReference type="GO" id="GO:0005886">
    <property type="term" value="C:plasma membrane"/>
    <property type="evidence" value="ECO:0007669"/>
    <property type="project" value="UniProtKB-SubCell"/>
</dbReference>
<keyword evidence="3 6" id="KW-0812">Transmembrane</keyword>
<proteinExistence type="predicted"/>
<evidence type="ECO:0000313" key="9">
    <source>
        <dbReference type="Proteomes" id="UP001139336"/>
    </source>
</evidence>
<feature type="transmembrane region" description="Helical" evidence="6">
    <location>
        <begin position="166"/>
        <end position="182"/>
    </location>
</feature>
<keyword evidence="5 6" id="KW-0472">Membrane</keyword>
<feature type="transmembrane region" description="Helical" evidence="6">
    <location>
        <begin position="20"/>
        <end position="43"/>
    </location>
</feature>